<evidence type="ECO:0000313" key="3">
    <source>
        <dbReference type="Proteomes" id="UP000183403"/>
    </source>
</evidence>
<keyword evidence="1" id="KW-0812">Transmembrane</keyword>
<keyword evidence="1" id="KW-0472">Membrane</keyword>
<dbReference type="AlphaFoldDB" id="A0A1J5SYQ7"/>
<proteinExistence type="predicted"/>
<dbReference type="Proteomes" id="UP000183403">
    <property type="component" value="Unassembled WGS sequence"/>
</dbReference>
<feature type="transmembrane region" description="Helical" evidence="1">
    <location>
        <begin position="70"/>
        <end position="86"/>
    </location>
</feature>
<feature type="transmembrane region" description="Helical" evidence="1">
    <location>
        <begin position="46"/>
        <end position="64"/>
    </location>
</feature>
<keyword evidence="1" id="KW-1133">Transmembrane helix</keyword>
<reference evidence="2 3" key="1">
    <citation type="submission" date="2016-08" db="EMBL/GenBank/DDBJ databases">
        <title>New Insights into Marine Group III Euryarchaeota, from dark to light.</title>
        <authorList>
            <person name="Haro-Moreno J.M."/>
            <person name="Rodriguez-Valera F."/>
            <person name="Lopez-Garcia P."/>
            <person name="Moreira D."/>
            <person name="Martin-Cuadrado A.B."/>
        </authorList>
    </citation>
    <scope>NUCLEOTIDE SEQUENCE [LARGE SCALE GENOMIC DNA]</scope>
    <source>
        <strain evidence="2">CG-Epi6</strain>
    </source>
</reference>
<protein>
    <submittedName>
        <fullName evidence="2">Uncharacterized protein</fullName>
    </submittedName>
</protein>
<evidence type="ECO:0000313" key="2">
    <source>
        <dbReference type="EMBL" id="OIR13697.1"/>
    </source>
</evidence>
<dbReference type="EMBL" id="MIYV01000006">
    <property type="protein sequence ID" value="OIR13697.1"/>
    <property type="molecule type" value="Genomic_DNA"/>
</dbReference>
<gene>
    <name evidence="2" type="ORF">BEU03_01935</name>
</gene>
<feature type="transmembrane region" description="Helical" evidence="1">
    <location>
        <begin position="6"/>
        <end position="25"/>
    </location>
</feature>
<evidence type="ECO:0000256" key="1">
    <source>
        <dbReference type="SAM" id="Phobius"/>
    </source>
</evidence>
<accession>A0A1J5SYQ7</accession>
<sequence>MDDLLHYAKIILLIVLLYDVIILFRKPEQDSKIITLDFWKEIERKGINGLLIPSTMIFIISLDYAQGVDIYLSLALLLLSLMYLGYPRPFAFGKTGILLDGKTIINDRILKAKKTDNGGKISIEWYGWLMEKELPDCKVTDAILEEFKD</sequence>
<name>A0A1J5SYQ7_9ARCH</name>
<comment type="caution">
    <text evidence="2">The sequence shown here is derived from an EMBL/GenBank/DDBJ whole genome shotgun (WGS) entry which is preliminary data.</text>
</comment>
<organism evidence="2 3">
    <name type="scientific">Marine Group III euryarchaeote CG-Epi6</name>
    <dbReference type="NCBI Taxonomy" id="1889000"/>
    <lineage>
        <taxon>Archaea</taxon>
        <taxon>Methanobacteriati</taxon>
        <taxon>Thermoplasmatota</taxon>
        <taxon>Thermoplasmata</taxon>
        <taxon>Candidatus Thermoprofundales</taxon>
    </lineage>
</organism>